<accession>A0ACB8A3A9</accession>
<dbReference type="Proteomes" id="UP000790377">
    <property type="component" value="Unassembled WGS sequence"/>
</dbReference>
<comment type="caution">
    <text evidence="1">The sequence shown here is derived from an EMBL/GenBank/DDBJ whole genome shotgun (WGS) entry which is preliminary data.</text>
</comment>
<proteinExistence type="predicted"/>
<evidence type="ECO:0000313" key="1">
    <source>
        <dbReference type="EMBL" id="KAH7907694.1"/>
    </source>
</evidence>
<gene>
    <name evidence="1" type="ORF">BJ138DRAFT_1116471</name>
</gene>
<name>A0ACB8A3A9_9AGAM</name>
<dbReference type="EMBL" id="MU267880">
    <property type="protein sequence ID" value="KAH7907694.1"/>
    <property type="molecule type" value="Genomic_DNA"/>
</dbReference>
<evidence type="ECO:0000313" key="2">
    <source>
        <dbReference type="Proteomes" id="UP000790377"/>
    </source>
</evidence>
<protein>
    <submittedName>
        <fullName evidence="1">Uncharacterized protein</fullName>
    </submittedName>
</protein>
<reference evidence="1" key="1">
    <citation type="journal article" date="2021" name="New Phytol.">
        <title>Evolutionary innovations through gain and loss of genes in the ectomycorrhizal Boletales.</title>
        <authorList>
            <person name="Wu G."/>
            <person name="Miyauchi S."/>
            <person name="Morin E."/>
            <person name="Kuo A."/>
            <person name="Drula E."/>
            <person name="Varga T."/>
            <person name="Kohler A."/>
            <person name="Feng B."/>
            <person name="Cao Y."/>
            <person name="Lipzen A."/>
            <person name="Daum C."/>
            <person name="Hundley H."/>
            <person name="Pangilinan J."/>
            <person name="Johnson J."/>
            <person name="Barry K."/>
            <person name="LaButti K."/>
            <person name="Ng V."/>
            <person name="Ahrendt S."/>
            <person name="Min B."/>
            <person name="Choi I.G."/>
            <person name="Park H."/>
            <person name="Plett J.M."/>
            <person name="Magnuson J."/>
            <person name="Spatafora J.W."/>
            <person name="Nagy L.G."/>
            <person name="Henrissat B."/>
            <person name="Grigoriev I.V."/>
            <person name="Yang Z.L."/>
            <person name="Xu J."/>
            <person name="Martin F.M."/>
        </authorList>
    </citation>
    <scope>NUCLEOTIDE SEQUENCE</scope>
    <source>
        <strain evidence="1">ATCC 28755</strain>
    </source>
</reference>
<keyword evidence="2" id="KW-1185">Reference proteome</keyword>
<sequence length="1178" mass="128249">MLSSISNVVLQNPSPPTHSHQVDISLTSSTDSGHGLYAQPMVGSESSPSRYDLPAGAFRGHTDSVRSVAYFKDGKHIVSGSEDKTIRICNVESGKQQGQSLEHVVGVRCISVSPDARTLVVSGDSGVGLWNLESGRVVWTDAEEVDGYGVVFSPDGQLIAATANKDIVLLDAKTGERIRESLQFSEHVSCLAFSPDGARPIAGSRQGARVFDVATGKTILGPFDTYSRAVSSLVFTPDGKQIITALDNGFIQVWDGSTGQEASKPTQMLRSQLGGTKPGGIKEIAPSRDGRRLASVCTYSDMVFLWDLSTRQRLGKSLHSPQADPQGSFLGRPNTLFSVSWSPDGQSLVAGGDIGKIYQWEVPPLEDEDTGTCPILVPSNPLLPTTPQSSTSSLSSSLLDMPAGALPPNRLNSNPPPLPDDFWDCSDSIPAAKLPPVSLIPGTSLTSVNQRPLEFATSRKPFMDGQQRRALRILPKAIQDLANKAIQGSTADLQILYESITDTEPNTSRLSALLPVFFLHLDPALIPSSGKKKYTADELGVIHRARWALKAVGKILDRIPPKDGDSADWERMFPWMLFLQTKFLLPDPSRDEQLGISFPDGDIAQTMVQDFSVICYSGELNLGMIQSTPGATHLIAVLWLFVAHQHVDYGELQGAHAQKAALLLQGAITLVALSNICPEAPEGMATLLHAAGTVNRVLATAVRYVRLIADTVRRMKDPTLDNLAVVDVAANALADCVSFIESFERCDPAHSHALVALGSVQSVTTATRHISRLLLADSRANAYVRDCDRRSGHTPTQRLENLTKAYQYLHFAIFHLADGVTPACHALNAGVLEAIFCTWLYTSSSCTSHPRPKFAENEAIIVLWRVIPCYFVYSRVLHALAKALKHPSFCEVELLARQDDDLWGLWETLGATAREYIARGSGAGMGGDGLHARRCAADNASRLPALYFYGIVDERGSVRVPVCIVMTIVKMVVRMKVTAKVKVKSRRRRTSAVRGVLLARTVPRRVSVQTGRRAIGWGVESCVMATLTSHNLRRSLPLISVIEGIEWAKNREGIRRAYQGYIRSQANKGQGQAEHIAVEIDLANYPRNISVVKLDIEWYCRSAASGSGAGSRLDSGSDKVRLRLQRAHEEWAEVLAAMRRRGGMDLLTVIKIWDGRDHEIRSILSPGAALKVFCARRG</sequence>
<organism evidence="1 2">
    <name type="scientific">Hygrophoropsis aurantiaca</name>
    <dbReference type="NCBI Taxonomy" id="72124"/>
    <lineage>
        <taxon>Eukaryota</taxon>
        <taxon>Fungi</taxon>
        <taxon>Dikarya</taxon>
        <taxon>Basidiomycota</taxon>
        <taxon>Agaricomycotina</taxon>
        <taxon>Agaricomycetes</taxon>
        <taxon>Agaricomycetidae</taxon>
        <taxon>Boletales</taxon>
        <taxon>Coniophorineae</taxon>
        <taxon>Hygrophoropsidaceae</taxon>
        <taxon>Hygrophoropsis</taxon>
    </lineage>
</organism>